<keyword evidence="3" id="KW-1185">Reference proteome</keyword>
<reference evidence="2 3" key="1">
    <citation type="journal article" date="2020" name="bioRxiv">
        <title>Whole genome comparisons of ergot fungi reveals the divergence and evolution of species within the genus Claviceps are the result of varying mechanisms driving genome evolution and host range expansion.</title>
        <authorList>
            <person name="Wyka S.A."/>
            <person name="Mondo S.J."/>
            <person name="Liu M."/>
            <person name="Dettman J."/>
            <person name="Nalam V."/>
            <person name="Broders K.D."/>
        </authorList>
    </citation>
    <scope>NUCLEOTIDE SEQUENCE [LARGE SCALE GENOMIC DNA]</scope>
    <source>
        <strain evidence="2 3">LM583</strain>
    </source>
</reference>
<protein>
    <submittedName>
        <fullName evidence="2">Uncharacterized protein</fullName>
    </submittedName>
</protein>
<evidence type="ECO:0000313" key="3">
    <source>
        <dbReference type="Proteomes" id="UP000742024"/>
    </source>
</evidence>
<proteinExistence type="predicted"/>
<dbReference type="EMBL" id="SRPR01000567">
    <property type="protein sequence ID" value="KAG5951957.1"/>
    <property type="molecule type" value="Genomic_DNA"/>
</dbReference>
<gene>
    <name evidence="2" type="ORF">E4U57_006469</name>
</gene>
<evidence type="ECO:0000313" key="2">
    <source>
        <dbReference type="EMBL" id="KAG5951957.1"/>
    </source>
</evidence>
<comment type="caution">
    <text evidence="2">The sequence shown here is derived from an EMBL/GenBank/DDBJ whole genome shotgun (WGS) entry which is preliminary data.</text>
</comment>
<feature type="region of interest" description="Disordered" evidence="1">
    <location>
        <begin position="157"/>
        <end position="182"/>
    </location>
</feature>
<evidence type="ECO:0000256" key="1">
    <source>
        <dbReference type="SAM" id="MobiDB-lite"/>
    </source>
</evidence>
<sequence length="248" mass="27847">MYLLSTYNRRYRDGGRPPGATVAERIIETPGIPGGTAYVIHVGGLAAEDAKSPWLAVQYQNHLSTEVVNDKAKSAILGNSEVTIRKSICSGILACEHLDPRLKDPSVYANIDAYWGELRRVRMATTQNLETQLRREAISWAWTIRKDYDERKACAKAPDGQEDDCAPTLHSNQAPEGSRDDHWVACNNASDGGRSRRSDKHQKEWDPDKFDAFLREIEQILTSTEQLPCNDHCHVVDQKNRKAKTCGK</sequence>
<accession>A0ABQ7P1W2</accession>
<dbReference type="Proteomes" id="UP000742024">
    <property type="component" value="Unassembled WGS sequence"/>
</dbReference>
<organism evidence="2 3">
    <name type="scientific">Claviceps arundinis</name>
    <dbReference type="NCBI Taxonomy" id="1623583"/>
    <lineage>
        <taxon>Eukaryota</taxon>
        <taxon>Fungi</taxon>
        <taxon>Dikarya</taxon>
        <taxon>Ascomycota</taxon>
        <taxon>Pezizomycotina</taxon>
        <taxon>Sordariomycetes</taxon>
        <taxon>Hypocreomycetidae</taxon>
        <taxon>Hypocreales</taxon>
        <taxon>Clavicipitaceae</taxon>
        <taxon>Claviceps</taxon>
    </lineage>
</organism>
<name>A0ABQ7P1W2_9HYPO</name>